<comment type="caution">
    <text evidence="1">The sequence shown here is derived from an EMBL/GenBank/DDBJ whole genome shotgun (WGS) entry which is preliminary data.</text>
</comment>
<sequence>MHKVLAAVLAALALAAAAYILTQQTPATTSTTTALTTATEAATTATTATHAATASTATASGVTVVKQEQPVEEAYCAFSVTGMPMLRSDRLELNIYNRNCTAIHVLVGNGIVDKTVELQGAGSYKIAIELDKPCKPGATYSLHIEGLVDGKTAIGYTYGVICTPEK</sequence>
<reference evidence="1 2" key="1">
    <citation type="submission" date="2017-05" db="EMBL/GenBank/DDBJ databases">
        <title>The draft genome of the hyperthermophilic archaeon 'Pyrodictium delaneyi strain Hulk', an iron and nitrate reducer, reveals the capacity for sulfate reduction.</title>
        <authorList>
            <person name="Demey L.M."/>
            <person name="Miller C."/>
            <person name="Manzella M."/>
            <person name="Reguera G."/>
            <person name="Kashefi K."/>
        </authorList>
    </citation>
    <scope>NUCLEOTIDE SEQUENCE [LARGE SCALE GENOMIC DNA]</scope>
    <source>
        <strain evidence="1 2">Hulk</strain>
    </source>
</reference>
<evidence type="ECO:0000313" key="2">
    <source>
        <dbReference type="Proteomes" id="UP000196694"/>
    </source>
</evidence>
<name>A0A211YRT0_9CREN</name>
<dbReference type="Proteomes" id="UP000196694">
    <property type="component" value="Unassembled WGS sequence"/>
</dbReference>
<accession>A0A211YRT0</accession>
<gene>
    <name evidence="1" type="ORF">Pdsh_02220</name>
</gene>
<proteinExistence type="predicted"/>
<protein>
    <submittedName>
        <fullName evidence="1">Uncharacterized protein</fullName>
    </submittedName>
</protein>
<keyword evidence="2" id="KW-1185">Reference proteome</keyword>
<organism evidence="1 2">
    <name type="scientific">Pyrodictium delaneyi</name>
    <dbReference type="NCBI Taxonomy" id="1273541"/>
    <lineage>
        <taxon>Archaea</taxon>
        <taxon>Thermoproteota</taxon>
        <taxon>Thermoprotei</taxon>
        <taxon>Desulfurococcales</taxon>
        <taxon>Pyrodictiaceae</taxon>
        <taxon>Pyrodictium</taxon>
    </lineage>
</organism>
<dbReference type="AlphaFoldDB" id="A0A211YRT0"/>
<dbReference type="EMBL" id="NCQP01000001">
    <property type="protein sequence ID" value="OWJ55624.1"/>
    <property type="molecule type" value="Genomic_DNA"/>
</dbReference>
<dbReference type="RefSeq" id="WP_088171753.1">
    <property type="nucleotide sequence ID" value="NZ_NCQP01000001.1"/>
</dbReference>
<evidence type="ECO:0000313" key="1">
    <source>
        <dbReference type="EMBL" id="OWJ55624.1"/>
    </source>
</evidence>